<dbReference type="PANTHER" id="PTHR36435:SF1">
    <property type="entry name" value="CAAX AMINO TERMINAL PROTEASE FAMILY PROTEIN"/>
    <property type="match status" value="1"/>
</dbReference>
<evidence type="ECO:0000256" key="1">
    <source>
        <dbReference type="SAM" id="MobiDB-lite"/>
    </source>
</evidence>
<feature type="transmembrane region" description="Helical" evidence="2">
    <location>
        <begin position="220"/>
        <end position="239"/>
    </location>
</feature>
<keyword evidence="5" id="KW-1185">Reference proteome</keyword>
<evidence type="ECO:0000313" key="5">
    <source>
        <dbReference type="Proteomes" id="UP000265419"/>
    </source>
</evidence>
<feature type="transmembrane region" description="Helical" evidence="2">
    <location>
        <begin position="246"/>
        <end position="269"/>
    </location>
</feature>
<feature type="region of interest" description="Disordered" evidence="1">
    <location>
        <begin position="1"/>
        <end position="24"/>
    </location>
</feature>
<proteinExistence type="predicted"/>
<keyword evidence="2" id="KW-0812">Transmembrane</keyword>
<dbReference type="Pfam" id="PF02517">
    <property type="entry name" value="Rce1-like"/>
    <property type="match status" value="1"/>
</dbReference>
<keyword evidence="2" id="KW-0472">Membrane</keyword>
<dbReference type="GO" id="GO:0006508">
    <property type="term" value="P:proteolysis"/>
    <property type="evidence" value="ECO:0007669"/>
    <property type="project" value="UniProtKB-KW"/>
</dbReference>
<keyword evidence="4" id="KW-0482">Metalloprotease</keyword>
<dbReference type="GO" id="GO:0080120">
    <property type="term" value="P:CAAX-box protein maturation"/>
    <property type="evidence" value="ECO:0007669"/>
    <property type="project" value="UniProtKB-ARBA"/>
</dbReference>
<dbReference type="InterPro" id="IPR052710">
    <property type="entry name" value="CAAX_protease"/>
</dbReference>
<dbReference type="GO" id="GO:0004175">
    <property type="term" value="F:endopeptidase activity"/>
    <property type="evidence" value="ECO:0007669"/>
    <property type="project" value="UniProtKB-ARBA"/>
</dbReference>
<organism evidence="4 5">
    <name type="scientific">Galactobacter valiniphilus</name>
    <dbReference type="NCBI Taxonomy" id="2676122"/>
    <lineage>
        <taxon>Bacteria</taxon>
        <taxon>Bacillati</taxon>
        <taxon>Actinomycetota</taxon>
        <taxon>Actinomycetes</taxon>
        <taxon>Micrococcales</taxon>
        <taxon>Micrococcaceae</taxon>
        <taxon>Galactobacter</taxon>
    </lineage>
</organism>
<dbReference type="AlphaFoldDB" id="A0A399JAI2"/>
<evidence type="ECO:0000256" key="2">
    <source>
        <dbReference type="SAM" id="Phobius"/>
    </source>
</evidence>
<keyword evidence="4" id="KW-0645">Protease</keyword>
<reference evidence="4 5" key="1">
    <citation type="submission" date="2018-07" db="EMBL/GenBank/DDBJ databases">
        <title>Arthrobacter sp. nov., isolated from raw cow's milk with high bacterial count.</title>
        <authorList>
            <person name="Hahne J."/>
            <person name="Isele D."/>
            <person name="Lipski A."/>
        </authorList>
    </citation>
    <scope>NUCLEOTIDE SEQUENCE [LARGE SCALE GENOMIC DNA]</scope>
    <source>
        <strain evidence="4 5">JZ R-35</strain>
    </source>
</reference>
<name>A0A399JAI2_9MICC</name>
<dbReference type="PANTHER" id="PTHR36435">
    <property type="entry name" value="SLR1288 PROTEIN"/>
    <property type="match status" value="1"/>
</dbReference>
<accession>A0A399JAI2</accession>
<keyword evidence="2" id="KW-1133">Transmembrane helix</keyword>
<feature type="domain" description="CAAX prenyl protease 2/Lysostaphin resistance protein A-like" evidence="3">
    <location>
        <begin position="165"/>
        <end position="257"/>
    </location>
</feature>
<gene>
    <name evidence="4" type="ORF">DWB68_08375</name>
</gene>
<dbReference type="Proteomes" id="UP000265419">
    <property type="component" value="Unassembled WGS sequence"/>
</dbReference>
<feature type="transmembrane region" description="Helical" evidence="2">
    <location>
        <begin position="194"/>
        <end position="214"/>
    </location>
</feature>
<sequence>MGSMSYPPQPPVMPWAPAPPPRRPRHPEAKLGKFTWRDLITVLAYALLMFVGLGALVLFIPGVPELLGRDENAMVFAANFVSYAVSFALVLWALGPELWRSFKTFRWYPWAKYLGIPGAWLSTIITSAVIVAVAATAMGINPEDISQSANQQEASELISAMPFGLMLIMVVIMGPLVEEFVFRHLLIGKLSRWINPWIMVVVSALLFMSLHFIGKEWPTVITAAPYVVMGVSFGVGYVLSGKSIGYAWVMHAFSNFMALSLSTLLAPYLPS</sequence>
<feature type="compositionally biased region" description="Pro residues" evidence="1">
    <location>
        <begin position="7"/>
        <end position="21"/>
    </location>
</feature>
<evidence type="ECO:0000259" key="3">
    <source>
        <dbReference type="Pfam" id="PF02517"/>
    </source>
</evidence>
<dbReference type="InterPro" id="IPR003675">
    <property type="entry name" value="Rce1/LyrA-like_dom"/>
</dbReference>
<feature type="transmembrane region" description="Helical" evidence="2">
    <location>
        <begin position="39"/>
        <end position="61"/>
    </location>
</feature>
<evidence type="ECO:0000313" key="4">
    <source>
        <dbReference type="EMBL" id="RII42234.1"/>
    </source>
</evidence>
<comment type="caution">
    <text evidence="4">The sequence shown here is derived from an EMBL/GenBank/DDBJ whole genome shotgun (WGS) entry which is preliminary data.</text>
</comment>
<dbReference type="GO" id="GO:0008237">
    <property type="term" value="F:metallopeptidase activity"/>
    <property type="evidence" value="ECO:0007669"/>
    <property type="project" value="UniProtKB-KW"/>
</dbReference>
<feature type="transmembrane region" description="Helical" evidence="2">
    <location>
        <begin position="114"/>
        <end position="140"/>
    </location>
</feature>
<dbReference type="EMBL" id="QQXK01000014">
    <property type="protein sequence ID" value="RII42234.1"/>
    <property type="molecule type" value="Genomic_DNA"/>
</dbReference>
<keyword evidence="4" id="KW-0378">Hydrolase</keyword>
<feature type="transmembrane region" description="Helical" evidence="2">
    <location>
        <begin position="73"/>
        <end position="94"/>
    </location>
</feature>
<protein>
    <submittedName>
        <fullName evidence="4">CPBP family intramembrane metalloprotease</fullName>
    </submittedName>
</protein>
<feature type="transmembrane region" description="Helical" evidence="2">
    <location>
        <begin position="160"/>
        <end position="182"/>
    </location>
</feature>